<feature type="signal peptide" evidence="7">
    <location>
        <begin position="1"/>
        <end position="25"/>
    </location>
</feature>
<reference evidence="10 12" key="2">
    <citation type="submission" date="2019-07" db="EMBL/GenBank/DDBJ databases">
        <title>Whole genome shotgun sequence of Kocuria flava NBRC 107626.</title>
        <authorList>
            <person name="Hosoyama A."/>
            <person name="Uohara A."/>
            <person name="Ohji S."/>
            <person name="Ichikawa N."/>
        </authorList>
    </citation>
    <scope>NUCLEOTIDE SEQUENCE [LARGE SCALE GENOMIC DNA]</scope>
    <source>
        <strain evidence="10 12">NBRC 107626</strain>
    </source>
</reference>
<accession>A0A0U3HRI5</accession>
<feature type="active site" description="Charge relay system" evidence="5">
    <location>
        <position position="424"/>
    </location>
</feature>
<protein>
    <recommendedName>
        <fullName evidence="8">Peptidase S8/S53 domain-containing protein</fullName>
    </recommendedName>
</protein>
<dbReference type="PROSITE" id="PS00136">
    <property type="entry name" value="SUBTILASE_ASP"/>
    <property type="match status" value="1"/>
</dbReference>
<dbReference type="GO" id="GO:0004252">
    <property type="term" value="F:serine-type endopeptidase activity"/>
    <property type="evidence" value="ECO:0007669"/>
    <property type="project" value="UniProtKB-UniRule"/>
</dbReference>
<dbReference type="PROSITE" id="PS00138">
    <property type="entry name" value="SUBTILASE_SER"/>
    <property type="match status" value="1"/>
</dbReference>
<evidence type="ECO:0000313" key="10">
    <source>
        <dbReference type="EMBL" id="GEO91046.1"/>
    </source>
</evidence>
<dbReference type="STRING" id="446860.AS188_10605"/>
<keyword evidence="7" id="KW-0732">Signal</keyword>
<keyword evidence="12" id="KW-1185">Reference proteome</keyword>
<keyword evidence="2 5" id="KW-0645">Protease</keyword>
<dbReference type="InterPro" id="IPR015500">
    <property type="entry name" value="Peptidase_S8_subtilisin-rel"/>
</dbReference>
<evidence type="ECO:0000256" key="5">
    <source>
        <dbReference type="PROSITE-ProRule" id="PRU01240"/>
    </source>
</evidence>
<feature type="active site" description="Charge relay system" evidence="5">
    <location>
        <position position="252"/>
    </location>
</feature>
<dbReference type="Proteomes" id="UP000321155">
    <property type="component" value="Unassembled WGS sequence"/>
</dbReference>
<gene>
    <name evidence="9" type="ORF">AS188_10605</name>
    <name evidence="10" type="ORF">KFL01_03520</name>
</gene>
<dbReference type="PANTHER" id="PTHR43806">
    <property type="entry name" value="PEPTIDASE S8"/>
    <property type="match status" value="1"/>
</dbReference>
<dbReference type="OrthoDB" id="9790784at2"/>
<keyword evidence="4 5" id="KW-0720">Serine protease</keyword>
<comment type="similarity">
    <text evidence="1 5 6">Belongs to the peptidase S8 family.</text>
</comment>
<dbReference type="PROSITE" id="PS51892">
    <property type="entry name" value="SUBTILASE"/>
    <property type="match status" value="1"/>
</dbReference>
<evidence type="ECO:0000256" key="3">
    <source>
        <dbReference type="ARBA" id="ARBA00022801"/>
    </source>
</evidence>
<evidence type="ECO:0000313" key="12">
    <source>
        <dbReference type="Proteomes" id="UP000321155"/>
    </source>
</evidence>
<dbReference type="EMBL" id="BJZR01000005">
    <property type="protein sequence ID" value="GEO91046.1"/>
    <property type="molecule type" value="Genomic_DNA"/>
</dbReference>
<feature type="domain" description="Peptidase S8/S53" evidence="8">
    <location>
        <begin position="183"/>
        <end position="457"/>
    </location>
</feature>
<evidence type="ECO:0000313" key="9">
    <source>
        <dbReference type="EMBL" id="ALU40118.1"/>
    </source>
</evidence>
<dbReference type="EMBL" id="CP013254">
    <property type="protein sequence ID" value="ALU40118.1"/>
    <property type="molecule type" value="Genomic_DNA"/>
</dbReference>
<evidence type="ECO:0000256" key="1">
    <source>
        <dbReference type="ARBA" id="ARBA00011073"/>
    </source>
</evidence>
<dbReference type="AlphaFoldDB" id="A0A0U3HRI5"/>
<keyword evidence="3 5" id="KW-0378">Hydrolase</keyword>
<dbReference type="Pfam" id="PF00082">
    <property type="entry name" value="Peptidase_S8"/>
    <property type="match status" value="1"/>
</dbReference>
<evidence type="ECO:0000256" key="6">
    <source>
        <dbReference type="RuleBase" id="RU003355"/>
    </source>
</evidence>
<evidence type="ECO:0000256" key="7">
    <source>
        <dbReference type="SAM" id="SignalP"/>
    </source>
</evidence>
<dbReference type="InterPro" id="IPR022398">
    <property type="entry name" value="Peptidase_S8_His-AS"/>
</dbReference>
<dbReference type="KEGG" id="kfv:AS188_10605"/>
<organism evidence="9 11">
    <name type="scientific">Kocuria flava</name>
    <dbReference type="NCBI Taxonomy" id="446860"/>
    <lineage>
        <taxon>Bacteria</taxon>
        <taxon>Bacillati</taxon>
        <taxon>Actinomycetota</taxon>
        <taxon>Actinomycetes</taxon>
        <taxon>Micrococcales</taxon>
        <taxon>Micrococcaceae</taxon>
        <taxon>Kocuria</taxon>
    </lineage>
</organism>
<evidence type="ECO:0000256" key="2">
    <source>
        <dbReference type="ARBA" id="ARBA00022670"/>
    </source>
</evidence>
<reference evidence="9 11" key="1">
    <citation type="submission" date="2015-11" db="EMBL/GenBank/DDBJ databases">
        <title>Complete Genome Sequence of Kocuria flava strain HO-9041.</title>
        <authorList>
            <person name="Zhou M."/>
            <person name="Dai J."/>
        </authorList>
    </citation>
    <scope>NUCLEOTIDE SEQUENCE [LARGE SCALE GENOMIC DNA]</scope>
    <source>
        <strain evidence="9 11">HO-9041</strain>
    </source>
</reference>
<dbReference type="InterPro" id="IPR023827">
    <property type="entry name" value="Peptidase_S8_Asp-AS"/>
</dbReference>
<dbReference type="GO" id="GO:0006508">
    <property type="term" value="P:proteolysis"/>
    <property type="evidence" value="ECO:0007669"/>
    <property type="project" value="UniProtKB-KW"/>
</dbReference>
<dbReference type="InterPro" id="IPR013207">
    <property type="entry name" value="LGFP"/>
</dbReference>
<dbReference type="SUPFAM" id="SSF52743">
    <property type="entry name" value="Subtilisin-like"/>
    <property type="match status" value="1"/>
</dbReference>
<proteinExistence type="inferred from homology"/>
<dbReference type="PROSITE" id="PS00137">
    <property type="entry name" value="SUBTILASE_HIS"/>
    <property type="match status" value="1"/>
</dbReference>
<evidence type="ECO:0000256" key="4">
    <source>
        <dbReference type="ARBA" id="ARBA00022825"/>
    </source>
</evidence>
<dbReference type="InterPro" id="IPR023828">
    <property type="entry name" value="Peptidase_S8_Ser-AS"/>
</dbReference>
<dbReference type="Gene3D" id="3.40.50.200">
    <property type="entry name" value="Peptidase S8/S53 domain"/>
    <property type="match status" value="1"/>
</dbReference>
<dbReference type="RefSeq" id="WP_058858819.1">
    <property type="nucleotide sequence ID" value="NZ_BJZR01000005.1"/>
</dbReference>
<dbReference type="PANTHER" id="PTHR43806:SF11">
    <property type="entry name" value="CEREVISIN-RELATED"/>
    <property type="match status" value="1"/>
</dbReference>
<dbReference type="PRINTS" id="PR00723">
    <property type="entry name" value="SUBTILISIN"/>
</dbReference>
<dbReference type="InterPro" id="IPR050131">
    <property type="entry name" value="Peptidase_S8_subtilisin-like"/>
</dbReference>
<dbReference type="Pfam" id="PF08310">
    <property type="entry name" value="LGFP"/>
    <property type="match status" value="6"/>
</dbReference>
<sequence length="812" mass="83427">MRPTAFLSALTAATVLLTTTPPALATETSPGAAAAAAASSGAGSARTTDLPEATDRIVVKYETPVDDAAKERLLDEAAAESGLGEAERTTPVRTTTDGAEVLELADDAPVADVEKLAAELAEDPAVAWAEPDRMVAVAEIPGMDDEEEDRLATTAAAAYDPGVPSLWALTNLRAFEAWDTATGKGATIGVVDTGIAAHPDLDSKIIGGYDFVSSTALSNDGNGRDADARDPGTWSTAGQCYSGSPASNSIWHGTHVAGSAAARRDTYGTVGVAPDATILNARALGACGTGYVSDMADAVRWLAGDTVGAARAPGKRADVINMSLSMPGGCPPLLQSAINTAWSRNIPVVVAAGNWDQPAIDWAPGNCYNVITVGATGSDHYKAPYSNHGWAVDIYAPGHHILSSANTGTRGPVAPSTKFDYGTSMAAPHVAGTVALLKQKNPTLSAEQYKAKILDSGDPRTQLSGAKTLNSHDALWITPASTIAPATPTPSTPTYTTKGAIDTFYRNHRSALGTPTSHEVRHGAGVYQEFQKGTVYWSSASGTQMVAGGVRSAFHRTGRATGALGFPTAPERSNGIGGAYQLFQRGKVIWGPSTGGYAVVNGINSAYTRAGSEKGALGYPTSDERSDGKGGAYQLFQRGRIVWSAGTGSIAVRNAIDAAYDRAGATTGKLGYPTAAEGPDGHGGAVQPFQGGQIVWSAATAAHPLLGAVGARFTSLGGVTGKLGYPATDETPSVNGGVVQGFQRGNVYWAPGAGTRATYGAIGVAYADLGGPAGRLGYPTSEEYRSGTTTVQNFQGGQISWASGRGVRIDYR</sequence>
<evidence type="ECO:0000259" key="8">
    <source>
        <dbReference type="Pfam" id="PF00082"/>
    </source>
</evidence>
<dbReference type="InterPro" id="IPR000209">
    <property type="entry name" value="Peptidase_S8/S53_dom"/>
</dbReference>
<name>A0A0U3HRI5_9MICC</name>
<dbReference type="InterPro" id="IPR036852">
    <property type="entry name" value="Peptidase_S8/S53_dom_sf"/>
</dbReference>
<feature type="active site" description="Charge relay system" evidence="5">
    <location>
        <position position="192"/>
    </location>
</feature>
<evidence type="ECO:0000313" key="11">
    <source>
        <dbReference type="Proteomes" id="UP000057181"/>
    </source>
</evidence>
<dbReference type="Proteomes" id="UP000057181">
    <property type="component" value="Chromosome"/>
</dbReference>
<feature type="chain" id="PRO_5044547214" description="Peptidase S8/S53 domain-containing protein" evidence="7">
    <location>
        <begin position="26"/>
        <end position="812"/>
    </location>
</feature>